<keyword evidence="1" id="KW-1133">Transmembrane helix</keyword>
<sequence>MIQTKSSIKTQQFSNVMPIWKFCILYVITYGFYAYAWGHKQWKFLKDRENLNINCWLRSILFPFFMYGLYKKVFVVAEREGYRKKSSAFWGTVFYWSFGVVLLFSHNDLIGILSFLPLLPLLNAANYYWEQEQSHLPINTSFTIREVLWILFGIFSWIGYLVYFSGA</sequence>
<feature type="transmembrane region" description="Helical" evidence="1">
    <location>
        <begin position="56"/>
        <end position="75"/>
    </location>
</feature>
<accession>K9XZI5</accession>
<feature type="transmembrane region" description="Helical" evidence="1">
    <location>
        <begin position="20"/>
        <end position="36"/>
    </location>
</feature>
<evidence type="ECO:0000256" key="1">
    <source>
        <dbReference type="SAM" id="Phobius"/>
    </source>
</evidence>
<dbReference type="HOGENOM" id="CLU_097150_1_0_3"/>
<gene>
    <name evidence="2" type="ordered locus">Sta7437_4479</name>
</gene>
<dbReference type="OrthoDB" id="8595007at2"/>
<reference evidence="3" key="1">
    <citation type="journal article" date="2013" name="Proc. Natl. Acad. Sci. U.S.A.">
        <title>Improving the coverage of the cyanobacterial phylum using diversity-driven genome sequencing.</title>
        <authorList>
            <person name="Shih P.M."/>
            <person name="Wu D."/>
            <person name="Latifi A."/>
            <person name="Axen S.D."/>
            <person name="Fewer D.P."/>
            <person name="Talla E."/>
            <person name="Calteau A."/>
            <person name="Cai F."/>
            <person name="Tandeau de Marsac N."/>
            <person name="Rippka R."/>
            <person name="Herdman M."/>
            <person name="Sivonen K."/>
            <person name="Coursin T."/>
            <person name="Laurent T."/>
            <person name="Goodwin L."/>
            <person name="Nolan M."/>
            <person name="Davenport K.W."/>
            <person name="Han C.S."/>
            <person name="Rubin E.M."/>
            <person name="Eisen J.A."/>
            <person name="Woyke T."/>
            <person name="Gugger M."/>
            <person name="Kerfeld C.A."/>
        </authorList>
    </citation>
    <scope>NUCLEOTIDE SEQUENCE [LARGE SCALE GENOMIC DNA]</scope>
    <source>
        <strain evidence="3">ATCC 29371 / PCC 7437</strain>
    </source>
</reference>
<protein>
    <recommendedName>
        <fullName evidence="4">DUF4234 domain-containing protein</fullName>
    </recommendedName>
</protein>
<organism evidence="2 3">
    <name type="scientific">Stanieria cyanosphaera (strain ATCC 29371 / PCC 7437)</name>
    <dbReference type="NCBI Taxonomy" id="111780"/>
    <lineage>
        <taxon>Bacteria</taxon>
        <taxon>Bacillati</taxon>
        <taxon>Cyanobacteriota</taxon>
        <taxon>Cyanophyceae</taxon>
        <taxon>Pleurocapsales</taxon>
        <taxon>Dermocarpellaceae</taxon>
        <taxon>Stanieria</taxon>
    </lineage>
</organism>
<dbReference type="AlphaFoldDB" id="K9XZI5"/>
<feature type="transmembrane region" description="Helical" evidence="1">
    <location>
        <begin position="148"/>
        <end position="166"/>
    </location>
</feature>
<proteinExistence type="predicted"/>
<feature type="transmembrane region" description="Helical" evidence="1">
    <location>
        <begin position="87"/>
        <end position="104"/>
    </location>
</feature>
<evidence type="ECO:0000313" key="3">
    <source>
        <dbReference type="Proteomes" id="UP000010473"/>
    </source>
</evidence>
<evidence type="ECO:0000313" key="2">
    <source>
        <dbReference type="EMBL" id="AFZ37943.1"/>
    </source>
</evidence>
<keyword evidence="1" id="KW-0812">Transmembrane</keyword>
<evidence type="ECO:0008006" key="4">
    <source>
        <dbReference type="Google" id="ProtNLM"/>
    </source>
</evidence>
<dbReference type="KEGG" id="scs:Sta7437_4479"/>
<dbReference type="Proteomes" id="UP000010473">
    <property type="component" value="Chromosome"/>
</dbReference>
<name>K9XZI5_STAC7</name>
<dbReference type="EMBL" id="CP003653">
    <property type="protein sequence ID" value="AFZ37943.1"/>
    <property type="molecule type" value="Genomic_DNA"/>
</dbReference>
<feature type="transmembrane region" description="Helical" evidence="1">
    <location>
        <begin position="110"/>
        <end position="128"/>
    </location>
</feature>
<dbReference type="eggNOG" id="ENOG50301SW">
    <property type="taxonomic scope" value="Bacteria"/>
</dbReference>
<keyword evidence="1" id="KW-0472">Membrane</keyword>
<keyword evidence="3" id="KW-1185">Reference proteome</keyword>
<dbReference type="RefSeq" id="WP_015195597.1">
    <property type="nucleotide sequence ID" value="NC_019748.1"/>
</dbReference>